<dbReference type="InterPro" id="IPR001810">
    <property type="entry name" value="F-box_dom"/>
</dbReference>
<dbReference type="EMBL" id="ML977172">
    <property type="protein sequence ID" value="KAF1983822.1"/>
    <property type="molecule type" value="Genomic_DNA"/>
</dbReference>
<dbReference type="OrthoDB" id="2125396at2759"/>
<dbReference type="SUPFAM" id="SSF52047">
    <property type="entry name" value="RNI-like"/>
    <property type="match status" value="1"/>
</dbReference>
<dbReference type="SUPFAM" id="SSF81383">
    <property type="entry name" value="F-box domain"/>
    <property type="match status" value="1"/>
</dbReference>
<dbReference type="Pfam" id="PF12937">
    <property type="entry name" value="F-box-like"/>
    <property type="match status" value="1"/>
</dbReference>
<dbReference type="AlphaFoldDB" id="A0A6G1GSN5"/>
<organism evidence="2 3">
    <name type="scientific">Aulographum hederae CBS 113979</name>
    <dbReference type="NCBI Taxonomy" id="1176131"/>
    <lineage>
        <taxon>Eukaryota</taxon>
        <taxon>Fungi</taxon>
        <taxon>Dikarya</taxon>
        <taxon>Ascomycota</taxon>
        <taxon>Pezizomycotina</taxon>
        <taxon>Dothideomycetes</taxon>
        <taxon>Pleosporomycetidae</taxon>
        <taxon>Aulographales</taxon>
        <taxon>Aulographaceae</taxon>
    </lineage>
</organism>
<dbReference type="Proteomes" id="UP000800041">
    <property type="component" value="Unassembled WGS sequence"/>
</dbReference>
<dbReference type="Gene3D" id="1.20.1280.50">
    <property type="match status" value="1"/>
</dbReference>
<protein>
    <recommendedName>
        <fullName evidence="1">F-box domain-containing protein</fullName>
    </recommendedName>
</protein>
<reference evidence="2" key="1">
    <citation type="journal article" date="2020" name="Stud. Mycol.">
        <title>101 Dothideomycetes genomes: a test case for predicting lifestyles and emergence of pathogens.</title>
        <authorList>
            <person name="Haridas S."/>
            <person name="Albert R."/>
            <person name="Binder M."/>
            <person name="Bloem J."/>
            <person name="Labutti K."/>
            <person name="Salamov A."/>
            <person name="Andreopoulos B."/>
            <person name="Baker S."/>
            <person name="Barry K."/>
            <person name="Bills G."/>
            <person name="Bluhm B."/>
            <person name="Cannon C."/>
            <person name="Castanera R."/>
            <person name="Culley D."/>
            <person name="Daum C."/>
            <person name="Ezra D."/>
            <person name="Gonzalez J."/>
            <person name="Henrissat B."/>
            <person name="Kuo A."/>
            <person name="Liang C."/>
            <person name="Lipzen A."/>
            <person name="Lutzoni F."/>
            <person name="Magnuson J."/>
            <person name="Mondo S."/>
            <person name="Nolan M."/>
            <person name="Ohm R."/>
            <person name="Pangilinan J."/>
            <person name="Park H.-J."/>
            <person name="Ramirez L."/>
            <person name="Alfaro M."/>
            <person name="Sun H."/>
            <person name="Tritt A."/>
            <person name="Yoshinaga Y."/>
            <person name="Zwiers L.-H."/>
            <person name="Turgeon B."/>
            <person name="Goodwin S."/>
            <person name="Spatafora J."/>
            <person name="Crous P."/>
            <person name="Grigoriev I."/>
        </authorList>
    </citation>
    <scope>NUCLEOTIDE SEQUENCE</scope>
    <source>
        <strain evidence="2">CBS 113979</strain>
    </source>
</reference>
<keyword evidence="3" id="KW-1185">Reference proteome</keyword>
<sequence length="282" mass="31589">MPPFLPPEILTEILSYITDKAYSQRDLYSCCLISKSWYYVAVWELYKRPQIRSSNFQLFVRTLCPSLNVHVKRSTLSDLVRVLDMSALGHDSSKSTTGRLLSRTKAGLVEFVAPQTSLGVNSFAALSRCDRLTKLDLSLVSESIRMSDLDHALQRLAHLTHLSFPRSANQFDTAQDAWNFHWPKTLTTLYLSGGATATFLDHIVRKVPPNIPMALETLHISHNPSLRSAVLRSLLFAVGALPTFTNLSVHHVPHVDRGTMDDIIFVCPHLTSLSLTADFLTD</sequence>
<feature type="non-terminal residue" evidence="2">
    <location>
        <position position="282"/>
    </location>
</feature>
<dbReference type="InterPro" id="IPR036047">
    <property type="entry name" value="F-box-like_dom_sf"/>
</dbReference>
<gene>
    <name evidence="2" type="ORF">K402DRAFT_337650</name>
</gene>
<evidence type="ECO:0000313" key="2">
    <source>
        <dbReference type="EMBL" id="KAF1983822.1"/>
    </source>
</evidence>
<evidence type="ECO:0000259" key="1">
    <source>
        <dbReference type="Pfam" id="PF12937"/>
    </source>
</evidence>
<dbReference type="Gene3D" id="3.80.10.10">
    <property type="entry name" value="Ribonuclease Inhibitor"/>
    <property type="match status" value="1"/>
</dbReference>
<proteinExistence type="predicted"/>
<accession>A0A6G1GSN5</accession>
<evidence type="ECO:0000313" key="3">
    <source>
        <dbReference type="Proteomes" id="UP000800041"/>
    </source>
</evidence>
<feature type="domain" description="F-box" evidence="1">
    <location>
        <begin position="5"/>
        <end position="49"/>
    </location>
</feature>
<dbReference type="InterPro" id="IPR032675">
    <property type="entry name" value="LRR_dom_sf"/>
</dbReference>
<name>A0A6G1GSN5_9PEZI</name>